<name>N9XWU7_9CLOT</name>
<organism evidence="1 2">
    <name type="scientific">Clostridium thermobutyricum</name>
    <dbReference type="NCBI Taxonomy" id="29372"/>
    <lineage>
        <taxon>Bacteria</taxon>
        <taxon>Bacillati</taxon>
        <taxon>Bacillota</taxon>
        <taxon>Clostridia</taxon>
        <taxon>Eubacteriales</taxon>
        <taxon>Clostridiaceae</taxon>
        <taxon>Clostridium</taxon>
    </lineage>
</organism>
<dbReference type="Proteomes" id="UP000013097">
    <property type="component" value="Unassembled WGS sequence"/>
</dbReference>
<dbReference type="EMBL" id="AGYT01000016">
    <property type="protein sequence ID" value="ENZ00097.1"/>
    <property type="molecule type" value="Genomic_DNA"/>
</dbReference>
<proteinExistence type="predicted"/>
<dbReference type="HOGENOM" id="CLU_3369767_0_0_9"/>
<evidence type="ECO:0000313" key="1">
    <source>
        <dbReference type="EMBL" id="ENZ00097.1"/>
    </source>
</evidence>
<evidence type="ECO:0000313" key="2">
    <source>
        <dbReference type="Proteomes" id="UP000013097"/>
    </source>
</evidence>
<gene>
    <name evidence="1" type="ORF">HMPREF1092_02802</name>
</gene>
<sequence>ADGTAWETVWESRKLPSENLEESVDLSTGFFIIG</sequence>
<feature type="non-terminal residue" evidence="1">
    <location>
        <position position="1"/>
    </location>
</feature>
<comment type="caution">
    <text evidence="1">The sequence shown here is derived from an EMBL/GenBank/DDBJ whole genome shotgun (WGS) entry which is preliminary data.</text>
</comment>
<dbReference type="AlphaFoldDB" id="N9XWU7"/>
<protein>
    <submittedName>
        <fullName evidence="1">Uncharacterized protein</fullName>
    </submittedName>
</protein>
<accession>N9XWU7</accession>
<reference evidence="1 2" key="1">
    <citation type="submission" date="2013-01" db="EMBL/GenBank/DDBJ databases">
        <title>The Genome Sequence of Clostridium colicanis 209318.</title>
        <authorList>
            <consortium name="The Broad Institute Genome Sequencing Platform"/>
            <person name="Earl A."/>
            <person name="Ward D."/>
            <person name="Feldgarden M."/>
            <person name="Gevers D."/>
            <person name="Courvalin P."/>
            <person name="Lambert T."/>
            <person name="Walker B."/>
            <person name="Young S.K."/>
            <person name="Zeng Q."/>
            <person name="Gargeya S."/>
            <person name="Fitzgerald M."/>
            <person name="Haas B."/>
            <person name="Abouelleil A."/>
            <person name="Alvarado L."/>
            <person name="Arachchi H.M."/>
            <person name="Berlin A.M."/>
            <person name="Chapman S.B."/>
            <person name="Dewar J."/>
            <person name="Goldberg J."/>
            <person name="Griggs A."/>
            <person name="Gujja S."/>
            <person name="Hansen M."/>
            <person name="Howarth C."/>
            <person name="Imamovic A."/>
            <person name="Larimer J."/>
            <person name="McCowan C."/>
            <person name="Murphy C."/>
            <person name="Neiman D."/>
            <person name="Pearson M."/>
            <person name="Priest M."/>
            <person name="Roberts A."/>
            <person name="Saif S."/>
            <person name="Shea T."/>
            <person name="Sisk P."/>
            <person name="Sykes S."/>
            <person name="Wortman J."/>
            <person name="Nusbaum C."/>
            <person name="Birren B."/>
        </authorList>
    </citation>
    <scope>NUCLEOTIDE SEQUENCE [LARGE SCALE GENOMIC DNA]</scope>
    <source>
        <strain evidence="1 2">209318</strain>
    </source>
</reference>
<keyword evidence="2" id="KW-1185">Reference proteome</keyword>